<proteinExistence type="predicted"/>
<reference evidence="1" key="1">
    <citation type="submission" date="2014-11" db="EMBL/GenBank/DDBJ databases">
        <authorList>
            <person name="Amaro Gonzalez C."/>
        </authorList>
    </citation>
    <scope>NUCLEOTIDE SEQUENCE</scope>
</reference>
<protein>
    <submittedName>
        <fullName evidence="1">Uncharacterized protein</fullName>
    </submittedName>
</protein>
<organism evidence="1">
    <name type="scientific">Anguilla anguilla</name>
    <name type="common">European freshwater eel</name>
    <name type="synonym">Muraena anguilla</name>
    <dbReference type="NCBI Taxonomy" id="7936"/>
    <lineage>
        <taxon>Eukaryota</taxon>
        <taxon>Metazoa</taxon>
        <taxon>Chordata</taxon>
        <taxon>Craniata</taxon>
        <taxon>Vertebrata</taxon>
        <taxon>Euteleostomi</taxon>
        <taxon>Actinopterygii</taxon>
        <taxon>Neopterygii</taxon>
        <taxon>Teleostei</taxon>
        <taxon>Anguilliformes</taxon>
        <taxon>Anguillidae</taxon>
        <taxon>Anguilla</taxon>
    </lineage>
</organism>
<dbReference type="AlphaFoldDB" id="A0A0E9VY31"/>
<reference evidence="1" key="2">
    <citation type="journal article" date="2015" name="Fish Shellfish Immunol.">
        <title>Early steps in the European eel (Anguilla anguilla)-Vibrio vulnificus interaction in the gills: Role of the RtxA13 toxin.</title>
        <authorList>
            <person name="Callol A."/>
            <person name="Pajuelo D."/>
            <person name="Ebbesson L."/>
            <person name="Teles M."/>
            <person name="MacKenzie S."/>
            <person name="Amaro C."/>
        </authorList>
    </citation>
    <scope>NUCLEOTIDE SEQUENCE</scope>
</reference>
<sequence length="41" mass="4842">MPVISCNGISDGCHPVQYCYCCFSVWRNRSRWFRPEVGCQR</sequence>
<name>A0A0E9VY31_ANGAN</name>
<dbReference type="EMBL" id="GBXM01026414">
    <property type="protein sequence ID" value="JAH82163.1"/>
    <property type="molecule type" value="Transcribed_RNA"/>
</dbReference>
<evidence type="ECO:0000313" key="1">
    <source>
        <dbReference type="EMBL" id="JAH82163.1"/>
    </source>
</evidence>
<accession>A0A0E9VY31</accession>